<dbReference type="AlphaFoldDB" id="A0A9D1JNB5"/>
<reference evidence="1" key="2">
    <citation type="journal article" date="2021" name="PeerJ">
        <title>Extensive microbial diversity within the chicken gut microbiome revealed by metagenomics and culture.</title>
        <authorList>
            <person name="Gilroy R."/>
            <person name="Ravi A."/>
            <person name="Getino M."/>
            <person name="Pursley I."/>
            <person name="Horton D.L."/>
            <person name="Alikhan N.F."/>
            <person name="Baker D."/>
            <person name="Gharbi K."/>
            <person name="Hall N."/>
            <person name="Watson M."/>
            <person name="Adriaenssens E.M."/>
            <person name="Foster-Nyarko E."/>
            <person name="Jarju S."/>
            <person name="Secka A."/>
            <person name="Antonio M."/>
            <person name="Oren A."/>
            <person name="Chaudhuri R.R."/>
            <person name="La Ragione R."/>
            <person name="Hildebrand F."/>
            <person name="Pallen M.J."/>
        </authorList>
    </citation>
    <scope>NUCLEOTIDE SEQUENCE</scope>
    <source>
        <strain evidence="1">6276</strain>
    </source>
</reference>
<reference evidence="1" key="1">
    <citation type="submission" date="2020-10" db="EMBL/GenBank/DDBJ databases">
        <authorList>
            <person name="Gilroy R."/>
        </authorList>
    </citation>
    <scope>NUCLEOTIDE SEQUENCE</scope>
    <source>
        <strain evidence="1">6276</strain>
    </source>
</reference>
<comment type="caution">
    <text evidence="1">The sequence shown here is derived from an EMBL/GenBank/DDBJ whole genome shotgun (WGS) entry which is preliminary data.</text>
</comment>
<gene>
    <name evidence="1" type="ORF">IAC10_05400</name>
</gene>
<protein>
    <submittedName>
        <fullName evidence="1">DUF3990 domain-containing protein</fullName>
    </submittedName>
</protein>
<accession>A0A9D1JNB5</accession>
<dbReference type="InterPro" id="IPR025051">
    <property type="entry name" value="DUF3990"/>
</dbReference>
<organism evidence="1 2">
    <name type="scientific">Candidatus Scatousia excrementigallinarum</name>
    <dbReference type="NCBI Taxonomy" id="2840935"/>
    <lineage>
        <taxon>Bacteria</taxon>
        <taxon>Candidatus Scatousia</taxon>
    </lineage>
</organism>
<evidence type="ECO:0000313" key="1">
    <source>
        <dbReference type="EMBL" id="HIS36050.1"/>
    </source>
</evidence>
<dbReference type="Proteomes" id="UP000823928">
    <property type="component" value="Unassembled WGS sequence"/>
</dbReference>
<name>A0A9D1JNB5_9BACT</name>
<dbReference type="Pfam" id="PF13151">
    <property type="entry name" value="DUF3990"/>
    <property type="match status" value="1"/>
</dbReference>
<proteinExistence type="predicted"/>
<dbReference type="EMBL" id="DVIU01000113">
    <property type="protein sequence ID" value="HIS36050.1"/>
    <property type="molecule type" value="Genomic_DNA"/>
</dbReference>
<evidence type="ECO:0000313" key="2">
    <source>
        <dbReference type="Proteomes" id="UP000823928"/>
    </source>
</evidence>
<sequence length="159" mass="17908">MKVYHGSNVRVEKPTIIISNRYLDFGYGFYTTTNKAQAENFAKKVSARRGGTALLNTYELDETVVGDLVKVKKFDGADARWLKFVADNRNGVYNGESYDLIIGAVANDDVYQTLQLYLSGLYSEEQALSALKIKKLYDQYVFASELSLKALKFISCEEV</sequence>